<reference evidence="8 9" key="2">
    <citation type="journal article" date="2007" name="BMC Biol.">
        <title>A 100%-complete sequence reveals unusually simple genomic features in the hot-spring red alga Cyanidioschyzon merolae.</title>
        <authorList>
            <person name="Nozaki H."/>
            <person name="Takano H."/>
            <person name="Misumi O."/>
            <person name="Terasawa K."/>
            <person name="Matsuzaki M."/>
            <person name="Maruyama S."/>
            <person name="Nishida K."/>
            <person name="Yagisawa F."/>
            <person name="Yoshida Y."/>
            <person name="Fujiwara T."/>
            <person name="Takio S."/>
            <person name="Tamura K."/>
            <person name="Chung S.J."/>
            <person name="Nakamura S."/>
            <person name="Kuroiwa H."/>
            <person name="Tanaka K."/>
            <person name="Sato N."/>
            <person name="Kuroiwa T."/>
        </authorList>
    </citation>
    <scope>NUCLEOTIDE SEQUENCE [LARGE SCALE GENOMIC DNA]</scope>
    <source>
        <strain evidence="8 9">10D</strain>
    </source>
</reference>
<dbReference type="PANTHER" id="PTHR23417">
    <property type="entry name" value="3-DEOXY-D-MANNO-OCTULOSONIC-ACID TRANSFERASE/TRNA GUANINE-N 7 - -METHYLTRANSFERASE"/>
    <property type="match status" value="1"/>
</dbReference>
<name>M1VKK0_CYAM1</name>
<evidence type="ECO:0000256" key="7">
    <source>
        <dbReference type="SAM" id="SignalP"/>
    </source>
</evidence>
<dbReference type="EC" id="2.1.1.33" evidence="2"/>
<dbReference type="STRING" id="280699.M1VKK0"/>
<gene>
    <name evidence="8" type="ORF">CYME_CMQ129C</name>
</gene>
<dbReference type="AlphaFoldDB" id="M1VKK0"/>
<dbReference type="RefSeq" id="XP_005538074.1">
    <property type="nucleotide sequence ID" value="XM_005538017.1"/>
</dbReference>
<sequence length="288" mass="32722">MLLRRLLFASLFCFPRSAFGQFAVENATRPGACSVQRSLLLCLSRRCLVCAHASQNAPDNSFDLKGMVPNVGDSGSDRAKRPRVRQHVNPLSEHLRTLVELPPEWPVGVYNDRRAPLHIDIGCATGTFLLELSQEDPSYNYVGLEIRRPLVEFANIRAERAHVADRVFFVCCNANAAMEKIISTYTLGMVRRISLNFPDPYFKRRQHKRRVVQPELVHCLSEGLAPGAEVVCQTDVAEVHEYIREVFVSSGKFTAENLSDSPYPVRSEREMRCILNGRQIFRIRFVRC</sequence>
<protein>
    <recommendedName>
        <fullName evidence="2">tRNA (guanine(46)-N(7))-methyltransferase</fullName>
        <ecNumber evidence="2">2.1.1.33</ecNumber>
    </recommendedName>
</protein>
<dbReference type="GeneID" id="16996557"/>
<evidence type="ECO:0000256" key="5">
    <source>
        <dbReference type="ARBA" id="ARBA00022691"/>
    </source>
</evidence>
<feature type="chain" id="PRO_5004018018" description="tRNA (guanine(46)-N(7))-methyltransferase" evidence="7">
    <location>
        <begin position="21"/>
        <end position="288"/>
    </location>
</feature>
<reference evidence="8 9" key="1">
    <citation type="journal article" date="2004" name="Nature">
        <title>Genome sequence of the ultrasmall unicellular red alga Cyanidioschyzon merolae 10D.</title>
        <authorList>
            <person name="Matsuzaki M."/>
            <person name="Misumi O."/>
            <person name="Shin-i T."/>
            <person name="Maruyama S."/>
            <person name="Takahara M."/>
            <person name="Miyagishima S."/>
            <person name="Mori T."/>
            <person name="Nishida K."/>
            <person name="Yagisawa F."/>
            <person name="Nishida K."/>
            <person name="Yoshida Y."/>
            <person name="Nishimura Y."/>
            <person name="Nakao S."/>
            <person name="Kobayashi T."/>
            <person name="Momoyama Y."/>
            <person name="Higashiyama T."/>
            <person name="Minoda A."/>
            <person name="Sano M."/>
            <person name="Nomoto H."/>
            <person name="Oishi K."/>
            <person name="Hayashi H."/>
            <person name="Ohta F."/>
            <person name="Nishizaka S."/>
            <person name="Haga S."/>
            <person name="Miura S."/>
            <person name="Morishita T."/>
            <person name="Kabeya Y."/>
            <person name="Terasawa K."/>
            <person name="Suzuki Y."/>
            <person name="Ishii Y."/>
            <person name="Asakawa S."/>
            <person name="Takano H."/>
            <person name="Ohta N."/>
            <person name="Kuroiwa H."/>
            <person name="Tanaka K."/>
            <person name="Shimizu N."/>
            <person name="Sugano S."/>
            <person name="Sato N."/>
            <person name="Nozaki H."/>
            <person name="Ogasawara N."/>
            <person name="Kohara Y."/>
            <person name="Kuroiwa T."/>
        </authorList>
    </citation>
    <scope>NUCLEOTIDE SEQUENCE [LARGE SCALE GENOMIC DNA]</scope>
    <source>
        <strain evidence="8 9">10D</strain>
    </source>
</reference>
<evidence type="ECO:0000313" key="8">
    <source>
        <dbReference type="EMBL" id="BAM82038.1"/>
    </source>
</evidence>
<dbReference type="PROSITE" id="PS51625">
    <property type="entry name" value="SAM_MT_TRMB"/>
    <property type="match status" value="1"/>
</dbReference>
<dbReference type="SUPFAM" id="SSF53335">
    <property type="entry name" value="S-adenosyl-L-methionine-dependent methyltransferases"/>
    <property type="match status" value="1"/>
</dbReference>
<dbReference type="InterPro" id="IPR055361">
    <property type="entry name" value="tRNA_methyltr_TrmB_bact"/>
</dbReference>
<dbReference type="GO" id="GO:0008176">
    <property type="term" value="F:tRNA (guanine(46)-N7)-methyltransferase activity"/>
    <property type="evidence" value="ECO:0007669"/>
    <property type="project" value="UniProtKB-EC"/>
</dbReference>
<keyword evidence="7" id="KW-0732">Signal</keyword>
<dbReference type="OrthoDB" id="47276at2759"/>
<dbReference type="InterPro" id="IPR003358">
    <property type="entry name" value="tRNA_(Gua-N-7)_MeTrfase_Trmb"/>
</dbReference>
<evidence type="ECO:0000256" key="6">
    <source>
        <dbReference type="ARBA" id="ARBA00022694"/>
    </source>
</evidence>
<organism evidence="8 9">
    <name type="scientific">Cyanidioschyzon merolae (strain NIES-3377 / 10D)</name>
    <name type="common">Unicellular red alga</name>
    <dbReference type="NCBI Taxonomy" id="280699"/>
    <lineage>
        <taxon>Eukaryota</taxon>
        <taxon>Rhodophyta</taxon>
        <taxon>Bangiophyceae</taxon>
        <taxon>Cyanidiales</taxon>
        <taxon>Cyanidiaceae</taxon>
        <taxon>Cyanidioschyzon</taxon>
    </lineage>
</organism>
<proteinExistence type="inferred from homology"/>
<comment type="catalytic activity">
    <reaction evidence="1">
        <text>guanosine(46) in tRNA + S-adenosyl-L-methionine = N(7)-methylguanosine(46) in tRNA + S-adenosyl-L-homocysteine</text>
        <dbReference type="Rhea" id="RHEA:42708"/>
        <dbReference type="Rhea" id="RHEA-COMP:10188"/>
        <dbReference type="Rhea" id="RHEA-COMP:10189"/>
        <dbReference type="ChEBI" id="CHEBI:57856"/>
        <dbReference type="ChEBI" id="CHEBI:59789"/>
        <dbReference type="ChEBI" id="CHEBI:74269"/>
        <dbReference type="ChEBI" id="CHEBI:74480"/>
        <dbReference type="EC" id="2.1.1.33"/>
    </reaction>
</comment>
<keyword evidence="3" id="KW-0489">Methyltransferase</keyword>
<accession>M1VKK0</accession>
<keyword evidence="6" id="KW-0819">tRNA processing</keyword>
<keyword evidence="9" id="KW-1185">Reference proteome</keyword>
<dbReference type="HOGENOM" id="CLU_050910_1_0_1"/>
<evidence type="ECO:0000256" key="2">
    <source>
        <dbReference type="ARBA" id="ARBA00011977"/>
    </source>
</evidence>
<dbReference type="InterPro" id="IPR029063">
    <property type="entry name" value="SAM-dependent_MTases_sf"/>
</dbReference>
<dbReference type="Gene3D" id="3.40.50.150">
    <property type="entry name" value="Vaccinia Virus protein VP39"/>
    <property type="match status" value="1"/>
</dbReference>
<evidence type="ECO:0000313" key="9">
    <source>
        <dbReference type="Proteomes" id="UP000007014"/>
    </source>
</evidence>
<dbReference type="PANTHER" id="PTHR23417:SF21">
    <property type="entry name" value="TRNA (GUANINE-N(7)-)-METHYLTRANSFERASE"/>
    <property type="match status" value="1"/>
</dbReference>
<dbReference type="HAMAP" id="MF_01057">
    <property type="entry name" value="tRNA_methyltr_TrmB"/>
    <property type="match status" value="1"/>
</dbReference>
<evidence type="ECO:0000256" key="4">
    <source>
        <dbReference type="ARBA" id="ARBA00022679"/>
    </source>
</evidence>
<dbReference type="EMBL" id="AP006499">
    <property type="protein sequence ID" value="BAM82038.1"/>
    <property type="molecule type" value="Genomic_DNA"/>
</dbReference>
<dbReference type="NCBIfam" id="TIGR00091">
    <property type="entry name" value="tRNA (guanosine(46)-N7)-methyltransferase TrmB"/>
    <property type="match status" value="1"/>
</dbReference>
<dbReference type="eggNOG" id="KOG3115">
    <property type="taxonomic scope" value="Eukaryota"/>
</dbReference>
<dbReference type="Pfam" id="PF02390">
    <property type="entry name" value="Methyltransf_4"/>
    <property type="match status" value="1"/>
</dbReference>
<keyword evidence="5" id="KW-0949">S-adenosyl-L-methionine</keyword>
<dbReference type="Proteomes" id="UP000007014">
    <property type="component" value="Chromosome 17"/>
</dbReference>
<dbReference type="CDD" id="cd02440">
    <property type="entry name" value="AdoMet_MTases"/>
    <property type="match status" value="1"/>
</dbReference>
<dbReference type="GO" id="GO:0043527">
    <property type="term" value="C:tRNA methyltransferase complex"/>
    <property type="evidence" value="ECO:0007669"/>
    <property type="project" value="TreeGrafter"/>
</dbReference>
<keyword evidence="4" id="KW-0808">Transferase</keyword>
<dbReference type="KEGG" id="cme:CYME_CMQ129C"/>
<evidence type="ECO:0000256" key="1">
    <source>
        <dbReference type="ARBA" id="ARBA00000142"/>
    </source>
</evidence>
<feature type="signal peptide" evidence="7">
    <location>
        <begin position="1"/>
        <end position="20"/>
    </location>
</feature>
<evidence type="ECO:0000256" key="3">
    <source>
        <dbReference type="ARBA" id="ARBA00022603"/>
    </source>
</evidence>
<dbReference type="OMA" id="DPWFKRR"/>
<dbReference type="Gramene" id="CMQ129CT">
    <property type="protein sequence ID" value="CMQ129CT"/>
    <property type="gene ID" value="CMQ129C"/>
</dbReference>